<feature type="domain" description="Two component regulator three Y" evidence="1">
    <location>
        <begin position="123"/>
        <end position="185"/>
    </location>
</feature>
<accession>A0A151ANT6</accession>
<evidence type="ECO:0000259" key="1">
    <source>
        <dbReference type="Pfam" id="PF07495"/>
    </source>
</evidence>
<feature type="domain" description="Two component regulator three Y" evidence="1">
    <location>
        <begin position="218"/>
        <end position="284"/>
    </location>
</feature>
<dbReference type="Pfam" id="PF07495">
    <property type="entry name" value="Y_Y_Y"/>
    <property type="match status" value="5"/>
</dbReference>
<dbReference type="PATRIC" id="fig|1121305.3.peg.1051"/>
<gene>
    <name evidence="2" type="ORF">CLCOL_10470</name>
</gene>
<evidence type="ECO:0000313" key="3">
    <source>
        <dbReference type="Proteomes" id="UP000075374"/>
    </source>
</evidence>
<feature type="domain" description="Two component regulator three Y" evidence="1">
    <location>
        <begin position="29"/>
        <end position="83"/>
    </location>
</feature>
<feature type="domain" description="Two component regulator three Y" evidence="1">
    <location>
        <begin position="410"/>
        <end position="474"/>
    </location>
</feature>
<dbReference type="EMBL" id="LTBB01000004">
    <property type="protein sequence ID" value="KYH29304.1"/>
    <property type="molecule type" value="Genomic_DNA"/>
</dbReference>
<dbReference type="NCBIfam" id="NF010681">
    <property type="entry name" value="PRK14081.1"/>
    <property type="match status" value="1"/>
</dbReference>
<reference evidence="2 3" key="1">
    <citation type="submission" date="2016-02" db="EMBL/GenBank/DDBJ databases">
        <title>Genome sequence of Clostridium colicanis DSM 13634.</title>
        <authorList>
            <person name="Poehlein A."/>
            <person name="Daniel R."/>
        </authorList>
    </citation>
    <scope>NUCLEOTIDE SEQUENCE [LARGE SCALE GENOMIC DNA]</scope>
    <source>
        <strain evidence="2 3">DSM 13634</strain>
    </source>
</reference>
<sequence>MNEIIIGCNVESVQEDSVEMIIDILSEPEENLLYKFIAGFDGTWETLKDFGKEKKVIWKPKNQGNYILMVQAKKEDSTKAFDYVSRKIISVGDFSEKLISNIYIDKERISVGEKVTVKVEAKNEFVMFRYLIKENERWVLAKDYCTESSFSWRANSPGKYEILIQCKSLDSDKKFEDAMKVEFEVVGLSKLEITNFKCLSPSLLVDEELLFEVESKCDDSRTILYKFIKISEDGQAKCIQDYSTKKIVSYTEKCSGSYRLLCEAKDMYSNNEYDDRAIIHYKVKPYEPVVIESFTSDLSSPQIVTQKITLKAVARGGKDLRYRFIIEGSKNYDSGYIRSDTYVWDPKQEGHYKISLWVKDISSKEKYEACDEFEFDIDEVPREPIKIKDVIVNKRENVLIGETINVKTIADGGIKPLYKFIIKKDKKEIESIGYRECSCINFTPEEEGRFEIEIRVKDKYSDKEFDAHHIVSIHCYEYIPAKIDYVLMEPREYYLVGDQIVLNTITRDTSNTLLKYVLSINDHKVEETEYVKKKKYILTPKCSGRYIVKVYAKNEKSKKEFDSTKQISLIVNEAPPITNTILKCDRIEFYHNEPITVTAESCGGKDIIYEFYLMEKEEWNLVQRYSKKDYYTFIPFSKGIYKVLVLAKNSHKNVSYEDYCMIEIKVNEKLLSEVAAAQ</sequence>
<dbReference type="RefSeq" id="WP_061857924.1">
    <property type="nucleotide sequence ID" value="NZ_LTBB01000004.1"/>
</dbReference>
<dbReference type="AlphaFoldDB" id="A0A151ANT6"/>
<protein>
    <submittedName>
        <fullName evidence="2">Y_Y_Y domain protein</fullName>
    </submittedName>
</protein>
<comment type="caution">
    <text evidence="2">The sequence shown here is derived from an EMBL/GenBank/DDBJ whole genome shotgun (WGS) entry which is preliminary data.</text>
</comment>
<keyword evidence="3" id="KW-1185">Reference proteome</keyword>
<dbReference type="STRING" id="1121305.CLCOL_10470"/>
<proteinExistence type="predicted"/>
<dbReference type="InterPro" id="IPR011123">
    <property type="entry name" value="Y_Y_Y"/>
</dbReference>
<evidence type="ECO:0000313" key="2">
    <source>
        <dbReference type="EMBL" id="KYH29304.1"/>
    </source>
</evidence>
<organism evidence="2 3">
    <name type="scientific">Clostridium colicanis DSM 13634</name>
    <dbReference type="NCBI Taxonomy" id="1121305"/>
    <lineage>
        <taxon>Bacteria</taxon>
        <taxon>Bacillati</taxon>
        <taxon>Bacillota</taxon>
        <taxon>Clostridia</taxon>
        <taxon>Eubacteriales</taxon>
        <taxon>Clostridiaceae</taxon>
        <taxon>Clostridium</taxon>
    </lineage>
</organism>
<dbReference type="Proteomes" id="UP000075374">
    <property type="component" value="Unassembled WGS sequence"/>
</dbReference>
<name>A0A151ANT6_9CLOT</name>
<feature type="domain" description="Two component regulator three Y" evidence="1">
    <location>
        <begin position="508"/>
        <end position="571"/>
    </location>
</feature>